<evidence type="ECO:0000256" key="4">
    <source>
        <dbReference type="ARBA" id="ARBA00022801"/>
    </source>
</evidence>
<dbReference type="PANTHER" id="PTHR33317:SF4">
    <property type="entry name" value="POLYNUCLEOTIDYL TRANSFERASE, RIBONUCLEASE H-LIKE SUPERFAMILY PROTEIN"/>
    <property type="match status" value="1"/>
</dbReference>
<reference evidence="7" key="1">
    <citation type="submission" date="2016-08" db="EMBL/GenBank/DDBJ databases">
        <authorList>
            <person name="Seilhamer J.J."/>
        </authorList>
    </citation>
    <scope>NUCLEOTIDE SEQUENCE</scope>
    <source>
        <strain evidence="7">86-1</strain>
    </source>
</reference>
<keyword evidence="3 5" id="KW-0540">Nuclease</keyword>
<comment type="similarity">
    <text evidence="5">Belongs to the YqgF HJR family.</text>
</comment>
<feature type="domain" description="YqgF/RNase H-like" evidence="6">
    <location>
        <begin position="1"/>
        <end position="104"/>
    </location>
</feature>
<keyword evidence="1 5" id="KW-0963">Cytoplasm</keyword>
<dbReference type="SUPFAM" id="SSF53098">
    <property type="entry name" value="Ribonuclease H-like"/>
    <property type="match status" value="1"/>
</dbReference>
<name>A0A212L5C3_9BACT</name>
<dbReference type="InterPro" id="IPR006641">
    <property type="entry name" value="YqgF/RNaseH-like_dom"/>
</dbReference>
<dbReference type="GO" id="GO:0016788">
    <property type="term" value="F:hydrolase activity, acting on ester bonds"/>
    <property type="evidence" value="ECO:0007669"/>
    <property type="project" value="UniProtKB-UniRule"/>
</dbReference>
<dbReference type="HAMAP" id="MF_00651">
    <property type="entry name" value="Nuclease_YqgF"/>
    <property type="match status" value="1"/>
</dbReference>
<dbReference type="EC" id="3.1.-.-" evidence="5"/>
<dbReference type="CDD" id="cd16964">
    <property type="entry name" value="YqgF"/>
    <property type="match status" value="1"/>
</dbReference>
<evidence type="ECO:0000259" key="6">
    <source>
        <dbReference type="SMART" id="SM00732"/>
    </source>
</evidence>
<gene>
    <name evidence="7" type="ORF">KL86DES1_20816</name>
</gene>
<comment type="subcellular location">
    <subcellularLocation>
        <location evidence="5">Cytoplasm</location>
    </subcellularLocation>
</comment>
<dbReference type="SMART" id="SM00732">
    <property type="entry name" value="YqgFc"/>
    <property type="match status" value="1"/>
</dbReference>
<evidence type="ECO:0000256" key="1">
    <source>
        <dbReference type="ARBA" id="ARBA00022490"/>
    </source>
</evidence>
<dbReference type="NCBIfam" id="TIGR00250">
    <property type="entry name" value="RNAse_H_YqgF"/>
    <property type="match status" value="1"/>
</dbReference>
<evidence type="ECO:0000256" key="3">
    <source>
        <dbReference type="ARBA" id="ARBA00022722"/>
    </source>
</evidence>
<dbReference type="InterPro" id="IPR005227">
    <property type="entry name" value="YqgF"/>
</dbReference>
<comment type="function">
    <text evidence="5">Could be a nuclease involved in processing of the 5'-end of pre-16S rRNA.</text>
</comment>
<evidence type="ECO:0000256" key="5">
    <source>
        <dbReference type="HAMAP-Rule" id="MF_00651"/>
    </source>
</evidence>
<dbReference type="GO" id="GO:0000967">
    <property type="term" value="P:rRNA 5'-end processing"/>
    <property type="evidence" value="ECO:0007669"/>
    <property type="project" value="UniProtKB-UniRule"/>
</dbReference>
<organism evidence="7">
    <name type="scientific">uncultured Desulfovibrio sp</name>
    <dbReference type="NCBI Taxonomy" id="167968"/>
    <lineage>
        <taxon>Bacteria</taxon>
        <taxon>Pseudomonadati</taxon>
        <taxon>Thermodesulfobacteriota</taxon>
        <taxon>Desulfovibrionia</taxon>
        <taxon>Desulfovibrionales</taxon>
        <taxon>Desulfovibrionaceae</taxon>
        <taxon>Desulfovibrio</taxon>
        <taxon>environmental samples</taxon>
    </lineage>
</organism>
<dbReference type="Gene3D" id="3.30.420.140">
    <property type="entry name" value="YqgF/RNase H-like domain"/>
    <property type="match status" value="1"/>
</dbReference>
<keyword evidence="2 5" id="KW-0690">Ribosome biogenesis</keyword>
<dbReference type="GO" id="GO:0005829">
    <property type="term" value="C:cytosol"/>
    <property type="evidence" value="ECO:0007669"/>
    <property type="project" value="TreeGrafter"/>
</dbReference>
<dbReference type="AlphaFoldDB" id="A0A212L5C3"/>
<keyword evidence="4 5" id="KW-0378">Hydrolase</keyword>
<dbReference type="PANTHER" id="PTHR33317">
    <property type="entry name" value="POLYNUCLEOTIDYL TRANSFERASE, RIBONUCLEASE H-LIKE SUPERFAMILY PROTEIN"/>
    <property type="match status" value="1"/>
</dbReference>
<evidence type="ECO:0000256" key="2">
    <source>
        <dbReference type="ARBA" id="ARBA00022517"/>
    </source>
</evidence>
<dbReference type="InterPro" id="IPR012337">
    <property type="entry name" value="RNaseH-like_sf"/>
</dbReference>
<dbReference type="RefSeq" id="WP_179980358.1">
    <property type="nucleotide sequence ID" value="NZ_LT608333.1"/>
</dbReference>
<sequence length="145" mass="16224">MKFVSVDYGLARTGLAVSDPDGRMAFPLATLRLQDYADRKLFLAALAEKILETGAEGVVMGLPLTQDGEESLITRQVRNVTQRLKRRVPLPFFYMLEELSSEEAWADLREAGLKMRKRKAVLDQQAAVRILSSFLSLAPQERSPA</sequence>
<dbReference type="EMBL" id="FMJC01000002">
    <property type="protein sequence ID" value="SCM72751.1"/>
    <property type="molecule type" value="Genomic_DNA"/>
</dbReference>
<dbReference type="Pfam" id="PF03652">
    <property type="entry name" value="RuvX"/>
    <property type="match status" value="1"/>
</dbReference>
<protein>
    <recommendedName>
        <fullName evidence="5">Putative pre-16S rRNA nuclease</fullName>
        <ecNumber evidence="5">3.1.-.-</ecNumber>
    </recommendedName>
</protein>
<dbReference type="GO" id="GO:0004518">
    <property type="term" value="F:nuclease activity"/>
    <property type="evidence" value="ECO:0007669"/>
    <property type="project" value="UniProtKB-KW"/>
</dbReference>
<evidence type="ECO:0000313" key="7">
    <source>
        <dbReference type="EMBL" id="SCM72751.1"/>
    </source>
</evidence>
<accession>A0A212L5C3</accession>
<dbReference type="InterPro" id="IPR037027">
    <property type="entry name" value="YqgF/RNaseH-like_dom_sf"/>
</dbReference>
<proteinExistence type="inferred from homology"/>